<dbReference type="InterPro" id="IPR025324">
    <property type="entry name" value="DUF4230"/>
</dbReference>
<dbReference type="EMBL" id="JACSQZ010000036">
    <property type="protein sequence ID" value="MBD7915538.1"/>
    <property type="molecule type" value="Genomic_DNA"/>
</dbReference>
<name>A0ABR8Q540_9CLOT</name>
<protein>
    <submittedName>
        <fullName evidence="1">DUF4230 domain-containing protein</fullName>
    </submittedName>
</protein>
<dbReference type="Pfam" id="PF14014">
    <property type="entry name" value="DUF4230"/>
    <property type="match status" value="1"/>
</dbReference>
<proteinExistence type="predicted"/>
<dbReference type="Proteomes" id="UP000640335">
    <property type="component" value="Unassembled WGS sequence"/>
</dbReference>
<accession>A0ABR8Q540</accession>
<evidence type="ECO:0000313" key="2">
    <source>
        <dbReference type="Proteomes" id="UP000640335"/>
    </source>
</evidence>
<gene>
    <name evidence="1" type="ORF">H9660_10300</name>
</gene>
<evidence type="ECO:0000313" key="1">
    <source>
        <dbReference type="EMBL" id="MBD7915538.1"/>
    </source>
</evidence>
<organism evidence="1 2">
    <name type="scientific">Clostridium gallinarum</name>
    <dbReference type="NCBI Taxonomy" id="2762246"/>
    <lineage>
        <taxon>Bacteria</taxon>
        <taxon>Bacillati</taxon>
        <taxon>Bacillota</taxon>
        <taxon>Clostridia</taxon>
        <taxon>Eubacteriales</taxon>
        <taxon>Clostridiaceae</taxon>
        <taxon>Clostridium</taxon>
    </lineage>
</organism>
<keyword evidence="2" id="KW-1185">Reference proteome</keyword>
<sequence>LINEIKNTSKIIPLEIELSKIITIDKSFGNLEVFEKYKRIKFFANCSYYIDLSLITDEDIKINKSNSTLNLTITKPEIFNINILRDKTIYEDTSNGLFRFGDINLTSEEFDLIQEMVDNSFRETLQDNNIYDKALINSKTSIIQLLQPIIGDEFKINISFK</sequence>
<comment type="caution">
    <text evidence="1">The sequence shown here is derived from an EMBL/GenBank/DDBJ whole genome shotgun (WGS) entry which is preliminary data.</text>
</comment>
<reference evidence="1 2" key="1">
    <citation type="submission" date="2020-08" db="EMBL/GenBank/DDBJ databases">
        <title>A Genomic Blueprint of the Chicken Gut Microbiome.</title>
        <authorList>
            <person name="Gilroy R."/>
            <person name="Ravi A."/>
            <person name="Getino M."/>
            <person name="Pursley I."/>
            <person name="Horton D.L."/>
            <person name="Alikhan N.-F."/>
            <person name="Baker D."/>
            <person name="Gharbi K."/>
            <person name="Hall N."/>
            <person name="Watson M."/>
            <person name="Adriaenssens E.M."/>
            <person name="Foster-Nyarko E."/>
            <person name="Jarju S."/>
            <person name="Secka A."/>
            <person name="Antonio M."/>
            <person name="Oren A."/>
            <person name="Chaudhuri R."/>
            <person name="La Ragione R.M."/>
            <person name="Hildebrand F."/>
            <person name="Pallen M.J."/>
        </authorList>
    </citation>
    <scope>NUCLEOTIDE SEQUENCE [LARGE SCALE GENOMIC DNA]</scope>
    <source>
        <strain evidence="1 2">Sa3CUN1</strain>
    </source>
</reference>
<feature type="non-terminal residue" evidence="1">
    <location>
        <position position="1"/>
    </location>
</feature>
<dbReference type="RefSeq" id="WP_191750299.1">
    <property type="nucleotide sequence ID" value="NZ_JACSQZ010000036.1"/>
</dbReference>